<feature type="domain" description="Fibronectin type-III" evidence="12">
    <location>
        <begin position="710"/>
        <end position="803"/>
    </location>
</feature>
<dbReference type="FunFam" id="2.60.40.10:FF:000467">
    <property type="entry name" value="Myomesin 1"/>
    <property type="match status" value="1"/>
</dbReference>
<dbReference type="Proteomes" id="UP000504628">
    <property type="component" value="Chromosome 9"/>
</dbReference>
<dbReference type="PANTHER" id="PTHR13817">
    <property type="entry name" value="TITIN"/>
    <property type="match status" value="1"/>
</dbReference>
<dbReference type="FunFam" id="2.60.40.10:FF:000179">
    <property type="entry name" value="Myomesin 2"/>
    <property type="match status" value="1"/>
</dbReference>
<dbReference type="PANTHER" id="PTHR13817:SF16">
    <property type="entry name" value="MYOMESIN-1"/>
    <property type="match status" value="1"/>
</dbReference>
<dbReference type="Pfam" id="PF00041">
    <property type="entry name" value="fn3"/>
    <property type="match status" value="5"/>
</dbReference>
<dbReference type="InterPro" id="IPR003598">
    <property type="entry name" value="Ig_sub2"/>
</dbReference>
<dbReference type="InterPro" id="IPR036179">
    <property type="entry name" value="Ig-like_dom_sf"/>
</dbReference>
<keyword evidence="3" id="KW-0597">Phosphoprotein</keyword>
<dbReference type="GO" id="GO:0031430">
    <property type="term" value="C:M band"/>
    <property type="evidence" value="ECO:0007669"/>
    <property type="project" value="UniProtKB-SubCell"/>
</dbReference>
<keyword evidence="6" id="KW-0393">Immunoglobulin domain</keyword>
<feature type="domain" description="Fibronectin type-III" evidence="12">
    <location>
        <begin position="914"/>
        <end position="1013"/>
    </location>
</feature>
<feature type="domain" description="Fibronectin type-III" evidence="12">
    <location>
        <begin position="481"/>
        <end position="576"/>
    </location>
</feature>
<feature type="domain" description="Fibronectin type-III" evidence="12">
    <location>
        <begin position="809"/>
        <end position="907"/>
    </location>
</feature>
<evidence type="ECO:0000256" key="1">
    <source>
        <dbReference type="ARBA" id="ARBA00022433"/>
    </source>
</evidence>
<dbReference type="GO" id="GO:0032982">
    <property type="term" value="C:myosin filament"/>
    <property type="evidence" value="ECO:0007669"/>
    <property type="project" value="UniProtKB-KW"/>
</dbReference>
<dbReference type="SUPFAM" id="SSF49265">
    <property type="entry name" value="Fibronectin type III"/>
    <property type="match status" value="3"/>
</dbReference>
<protein>
    <recommendedName>
        <fullName evidence="8">Myomesin-1</fullName>
    </recommendedName>
    <alternativeName>
        <fullName evidence="9">Myomesin family member 1</fullName>
    </alternativeName>
</protein>
<dbReference type="SUPFAM" id="SSF48726">
    <property type="entry name" value="Immunoglobulin"/>
    <property type="match status" value="6"/>
</dbReference>
<feature type="domain" description="Ig-like" evidence="11">
    <location>
        <begin position="358"/>
        <end position="467"/>
    </location>
</feature>
<keyword evidence="4" id="KW-0677">Repeat</keyword>
<dbReference type="SMART" id="SM00408">
    <property type="entry name" value="IGc2"/>
    <property type="match status" value="5"/>
</dbReference>
<evidence type="ECO:0000256" key="7">
    <source>
        <dbReference type="ARBA" id="ARBA00037833"/>
    </source>
</evidence>
<organism evidence="13 14">
    <name type="scientific">Phyllostomus discolor</name>
    <name type="common">pale spear-nosed bat</name>
    <dbReference type="NCBI Taxonomy" id="89673"/>
    <lineage>
        <taxon>Eukaryota</taxon>
        <taxon>Metazoa</taxon>
        <taxon>Chordata</taxon>
        <taxon>Craniata</taxon>
        <taxon>Vertebrata</taxon>
        <taxon>Euteleostomi</taxon>
        <taxon>Mammalia</taxon>
        <taxon>Eutheria</taxon>
        <taxon>Laurasiatheria</taxon>
        <taxon>Chiroptera</taxon>
        <taxon>Yangochiroptera</taxon>
        <taxon>Phyllostomidae</taxon>
        <taxon>Phyllostominae</taxon>
        <taxon>Phyllostomus</taxon>
    </lineage>
</organism>
<dbReference type="CTD" id="8736"/>
<dbReference type="GO" id="GO:0005198">
    <property type="term" value="F:structural molecule activity"/>
    <property type="evidence" value="ECO:0007669"/>
    <property type="project" value="UniProtKB-ARBA"/>
</dbReference>
<dbReference type="SMART" id="SM00409">
    <property type="entry name" value="IG"/>
    <property type="match status" value="6"/>
</dbReference>
<evidence type="ECO:0000256" key="8">
    <source>
        <dbReference type="ARBA" id="ARBA00071829"/>
    </source>
</evidence>
<dbReference type="GO" id="GO:0019900">
    <property type="term" value="F:kinase binding"/>
    <property type="evidence" value="ECO:0007669"/>
    <property type="project" value="TreeGrafter"/>
</dbReference>
<dbReference type="FunFam" id="2.60.40.10:FF:000192">
    <property type="entry name" value="Myomesin 1"/>
    <property type="match status" value="1"/>
</dbReference>
<dbReference type="FunFam" id="2.60.40.10:FF:000233">
    <property type="entry name" value="Myomesin 1"/>
    <property type="match status" value="1"/>
</dbReference>
<dbReference type="InterPro" id="IPR003961">
    <property type="entry name" value="FN3_dom"/>
</dbReference>
<evidence type="ECO:0000259" key="11">
    <source>
        <dbReference type="PROSITE" id="PS50835"/>
    </source>
</evidence>
<keyword evidence="1" id="KW-0787">Thick filament</keyword>
<dbReference type="FunFam" id="2.60.40.10:FF:000069">
    <property type="entry name" value="Alpha-protein kinase 3"/>
    <property type="match status" value="1"/>
</dbReference>
<evidence type="ECO:0000313" key="14">
    <source>
        <dbReference type="RefSeq" id="XP_028380565.2"/>
    </source>
</evidence>
<dbReference type="FunFam" id="2.60.40.10:FF:000222">
    <property type="entry name" value="Myomesin 1"/>
    <property type="match status" value="1"/>
</dbReference>
<evidence type="ECO:0000256" key="5">
    <source>
        <dbReference type="ARBA" id="ARBA00023179"/>
    </source>
</evidence>
<dbReference type="CDD" id="cd00063">
    <property type="entry name" value="FN3"/>
    <property type="match status" value="5"/>
</dbReference>
<feature type="domain" description="Ig-like" evidence="11">
    <location>
        <begin position="1457"/>
        <end position="1535"/>
    </location>
</feature>
<evidence type="ECO:0000256" key="10">
    <source>
        <dbReference type="SAM" id="MobiDB-lite"/>
    </source>
</evidence>
<keyword evidence="2" id="KW-0963">Cytoplasm</keyword>
<accession>A0A6J2MRD1</accession>
<evidence type="ECO:0000256" key="9">
    <source>
        <dbReference type="ARBA" id="ARBA00082259"/>
    </source>
</evidence>
<dbReference type="InterPro" id="IPR013098">
    <property type="entry name" value="Ig_I-set"/>
</dbReference>
<keyword evidence="13" id="KW-1185">Reference proteome</keyword>
<dbReference type="PROSITE" id="PS50835">
    <property type="entry name" value="IG_LIKE"/>
    <property type="match status" value="5"/>
</dbReference>
<dbReference type="FunFam" id="2.60.40.10:FF:002172">
    <property type="entry name" value="Myomesin 1a (skelemin)"/>
    <property type="match status" value="2"/>
</dbReference>
<feature type="compositionally biased region" description="Low complexity" evidence="10">
    <location>
        <begin position="184"/>
        <end position="198"/>
    </location>
</feature>
<dbReference type="SMART" id="SM00060">
    <property type="entry name" value="FN3"/>
    <property type="match status" value="5"/>
</dbReference>
<dbReference type="RefSeq" id="XP_028380565.2">
    <property type="nucleotide sequence ID" value="XM_028524764.2"/>
</dbReference>
<sequence>MMSLPFYQKLHQHYDRGYYNKDLRTTMSQYHEQEKKSSAIYTHGSAAYSSRSSAAHRQESQAFSQASEASYQQQASRATESSFASAVSRKAASAYDYGYSHGLTDSSLMLEDYSSKLSPQTKRAKKSLLSGEEKENLPSNYIMPIFSGRQVHVSGIEDTEEERIKEAAAYIAQRNLLASEEGLTTSKRSTSSKQSTSTLHQEEIFEKKSRKVAIREKAERLSLRKTLEETEAFHRKLNEDHLLHAPEFVIKLRSHTVWEKENVKLYCSVSGWPEPRVTWYKNQVPINVHANPGKYIIESRYGMHTLEINKCDFEDTAQYRASAMNVKGELSAYASVVVKRYKGEFDETRFHAGASTLPLSSAVTPYGYASKFEIHFDDKFDVSFGREGETLSLGCRVVITPEIKHFQPEVQWYRNGVPVSSSKWVETHWSGDRATLTFSHLNKEDEGLYTIRVRMGEYYEQYSAYVFVRDADAEIEGAPASPLDVVGLDANKDYIIISWKQPAVDGGSPILGYFIDKCEVGTDSWSQCNDTPVKFARFPVTGLIEGRSYIFRVRAVNKTGIGLPSRVSEPVAALDPDEKARLKSRPSAPWTGQIIVTEEEPGEGIVPGPPTDLSITEATQSYVVLSWKPPRQRGHEGILYFVEKCDVETENWQRVNTELPVKSPRFALFDLVEGKSYRFRVRCSNSAGVGEPSEATEVTVVGDKLDIPKAPGNIIPSRNTDTSVVVTWEESKDAKELVGYYIESSVVGSGKWEPCNNNPVKGSRFTCHGLATGQSYVFRVRAVNAAGLSEYSQDSEAIEVKAAIAAPSPPYDITCLESFRDSMVLGWKQPDKSGGAEITGYYVNYREVIDGVPGRWREANIKAVSEEAYKISNLKENTVYQFQVAAMNIAGLGAPSAVSECFKCEEWTIAVPGPPHSLKYSEVRKTSLVLQWKPPIHSGRTPVTGYFVDMKEAKARDDQWRGLNEAAIKNKYLRVQGLQEGVSYVFRVRAINQAGVGKPSDLAGPVVAETRPGTKEVVVSVDDDGVISLNFECDQMTANSEFIWSKDYVSTEDSPHLEVESKGNKTKLTFKDLGMEDLGIYSCDVTDTDGIASSYLIDEEEVKRLLALSQEHKFPTVPAKSELAVEILEKGQVRFWMQAEKLSSNAKVNFIFNDKEVFEGPKYKMHIDRNTGIIEMFMEKLLDEDEGTYTFQLQDGRATGHSTLVLIGDVYKKLQKEAEFQRQEWIRKQGPHFAEYLSWEVTGECNVLLKCKVANIKKETHILWYKDEREISVDEKHDFKDGICTLLITEFSKKDAGVYEVVLKDDRGKDKSRLKLVDEAFQELMTEICKKIALSATDLKIQSTAEGIRLYSFVTYYVDDLKVNWSHNGTAIKYTDRVKSGVTGQQIWLQINEPTPTDKGKYVMELFDGKTGHQKTVDLSGEAYDEAFAEFQRLKQAAIAEKNRARVMGGLPDVVTIQEGKALNLTCTVWGDPTPEISWLKNEKSLASDDHCSLRFEAGKTAFFTINGVTTSDSGKYGLVVKNKYGSETSDFTISVFIPEEEARMAATKPQKGAKSK</sequence>
<dbReference type="FunFam" id="2.60.40.10:FF:000197">
    <property type="entry name" value="Myomesin 1"/>
    <property type="match status" value="1"/>
</dbReference>
<evidence type="ECO:0000313" key="13">
    <source>
        <dbReference type="Proteomes" id="UP000504628"/>
    </source>
</evidence>
<dbReference type="GeneID" id="114506846"/>
<dbReference type="InterPro" id="IPR013783">
    <property type="entry name" value="Ig-like_fold"/>
</dbReference>
<dbReference type="GO" id="GO:0045214">
    <property type="term" value="P:sarcomere organization"/>
    <property type="evidence" value="ECO:0007669"/>
    <property type="project" value="TreeGrafter"/>
</dbReference>
<dbReference type="PRINTS" id="PR00014">
    <property type="entry name" value="FNTYPEIII"/>
</dbReference>
<evidence type="ECO:0000256" key="6">
    <source>
        <dbReference type="ARBA" id="ARBA00023319"/>
    </source>
</evidence>
<proteinExistence type="predicted"/>
<dbReference type="FunFam" id="2.60.40.10:FF:000029">
    <property type="entry name" value="Myomesin 1"/>
    <property type="match status" value="1"/>
</dbReference>
<evidence type="ECO:0000256" key="4">
    <source>
        <dbReference type="ARBA" id="ARBA00022737"/>
    </source>
</evidence>
<dbReference type="PROSITE" id="PS50853">
    <property type="entry name" value="FN3"/>
    <property type="match status" value="5"/>
</dbReference>
<dbReference type="Gene3D" id="2.60.40.10">
    <property type="entry name" value="Immunoglobulins"/>
    <property type="match status" value="12"/>
</dbReference>
<comment type="subcellular location">
    <subcellularLocation>
        <location evidence="7">Cytoplasm</location>
        <location evidence="7">Myofibril</location>
        <location evidence="7">Sarcomere</location>
        <location evidence="7">M line</location>
    </subcellularLocation>
</comment>
<evidence type="ECO:0000259" key="12">
    <source>
        <dbReference type="PROSITE" id="PS50853"/>
    </source>
</evidence>
<dbReference type="InterPro" id="IPR007110">
    <property type="entry name" value="Ig-like_dom"/>
</dbReference>
<reference evidence="14" key="1">
    <citation type="submission" date="2025-08" db="UniProtKB">
        <authorList>
            <consortium name="RefSeq"/>
        </authorList>
    </citation>
    <scope>IDENTIFICATION</scope>
    <source>
        <tissue evidence="14">Muscle</tissue>
    </source>
</reference>
<feature type="domain" description="Ig-like" evidence="11">
    <location>
        <begin position="1005"/>
        <end position="1103"/>
    </location>
</feature>
<feature type="domain" description="Ig-like" evidence="11">
    <location>
        <begin position="246"/>
        <end position="337"/>
    </location>
</feature>
<feature type="domain" description="Fibronectin type-III" evidence="12">
    <location>
        <begin position="609"/>
        <end position="703"/>
    </location>
</feature>
<dbReference type="FunFam" id="2.60.40.10:FF:000124">
    <property type="entry name" value="Myomesin 1"/>
    <property type="match status" value="1"/>
</dbReference>
<dbReference type="InterPro" id="IPR003599">
    <property type="entry name" value="Ig_sub"/>
</dbReference>
<dbReference type="InterPro" id="IPR036116">
    <property type="entry name" value="FN3_sf"/>
</dbReference>
<feature type="region of interest" description="Disordered" evidence="10">
    <location>
        <begin position="181"/>
        <end position="202"/>
    </location>
</feature>
<dbReference type="FunFam" id="2.60.40.10:FF:000134">
    <property type="entry name" value="Myomesin 1"/>
    <property type="match status" value="1"/>
</dbReference>
<gene>
    <name evidence="14" type="primary">MYOM1</name>
</gene>
<keyword evidence="5" id="KW-0514">Muscle protein</keyword>
<dbReference type="InterPro" id="IPR050964">
    <property type="entry name" value="Striated_Muscle_Regulatory"/>
</dbReference>
<dbReference type="CDD" id="cd00096">
    <property type="entry name" value="Ig"/>
    <property type="match status" value="2"/>
</dbReference>
<evidence type="ECO:0000256" key="2">
    <source>
        <dbReference type="ARBA" id="ARBA00022490"/>
    </source>
</evidence>
<feature type="domain" description="Ig-like" evidence="11">
    <location>
        <begin position="1231"/>
        <end position="1317"/>
    </location>
</feature>
<evidence type="ECO:0000256" key="3">
    <source>
        <dbReference type="ARBA" id="ARBA00022553"/>
    </source>
</evidence>
<name>A0A6J2MRD1_9CHIR</name>
<dbReference type="Pfam" id="PF07679">
    <property type="entry name" value="I-set"/>
    <property type="match status" value="5"/>
</dbReference>
<dbReference type="CDD" id="cd20951">
    <property type="entry name" value="IgI_titin_I1-like"/>
    <property type="match status" value="1"/>
</dbReference>
<dbReference type="GO" id="GO:0042802">
    <property type="term" value="F:identical protein binding"/>
    <property type="evidence" value="ECO:0007669"/>
    <property type="project" value="UniProtKB-ARBA"/>
</dbReference>